<name>A0AAN9N0D2_CANGL</name>
<keyword evidence="2" id="KW-1185">Reference proteome</keyword>
<sequence length="189" mass="21033">MSGSQFLKHSTYLKTTIRNPKTGQMPQFIMQKLHLLMLLARRCEFCASQSLGFRFAANWAKAGLVSGPSLICYFANTLLNGDLSVDLAMTSLASFSWTRPELSSLGPGTGDWDLCHSLSEPVSFLHFMQSIEQEQSQLFFLSTLSSSGWFVSCDAKGDRTYDLKTTRTGCYGSGWRPIAVLYPVSYKPL</sequence>
<evidence type="ECO:0000313" key="1">
    <source>
        <dbReference type="EMBL" id="KAK7361663.1"/>
    </source>
</evidence>
<dbReference type="Proteomes" id="UP001367508">
    <property type="component" value="Unassembled WGS sequence"/>
</dbReference>
<reference evidence="1 2" key="1">
    <citation type="submission" date="2024-01" db="EMBL/GenBank/DDBJ databases">
        <title>The genomes of 5 underutilized Papilionoideae crops provide insights into root nodulation and disease resistanc.</title>
        <authorList>
            <person name="Jiang F."/>
        </authorList>
    </citation>
    <scope>NUCLEOTIDE SEQUENCE [LARGE SCALE GENOMIC DNA]</scope>
    <source>
        <strain evidence="1">LVBAO_FW01</strain>
        <tissue evidence="1">Leaves</tissue>
    </source>
</reference>
<comment type="caution">
    <text evidence="1">The sequence shown here is derived from an EMBL/GenBank/DDBJ whole genome shotgun (WGS) entry which is preliminary data.</text>
</comment>
<accession>A0AAN9N0D2</accession>
<evidence type="ECO:0000313" key="2">
    <source>
        <dbReference type="Proteomes" id="UP001367508"/>
    </source>
</evidence>
<organism evidence="1 2">
    <name type="scientific">Canavalia gladiata</name>
    <name type="common">Sword bean</name>
    <name type="synonym">Dolichos gladiatus</name>
    <dbReference type="NCBI Taxonomy" id="3824"/>
    <lineage>
        <taxon>Eukaryota</taxon>
        <taxon>Viridiplantae</taxon>
        <taxon>Streptophyta</taxon>
        <taxon>Embryophyta</taxon>
        <taxon>Tracheophyta</taxon>
        <taxon>Spermatophyta</taxon>
        <taxon>Magnoliopsida</taxon>
        <taxon>eudicotyledons</taxon>
        <taxon>Gunneridae</taxon>
        <taxon>Pentapetalae</taxon>
        <taxon>rosids</taxon>
        <taxon>fabids</taxon>
        <taxon>Fabales</taxon>
        <taxon>Fabaceae</taxon>
        <taxon>Papilionoideae</taxon>
        <taxon>50 kb inversion clade</taxon>
        <taxon>NPAAA clade</taxon>
        <taxon>indigoferoid/millettioid clade</taxon>
        <taxon>Phaseoleae</taxon>
        <taxon>Canavalia</taxon>
    </lineage>
</organism>
<dbReference type="EMBL" id="JAYMYQ010000001">
    <property type="protein sequence ID" value="KAK7361663.1"/>
    <property type="molecule type" value="Genomic_DNA"/>
</dbReference>
<protein>
    <submittedName>
        <fullName evidence="1">Uncharacterized protein</fullName>
    </submittedName>
</protein>
<dbReference type="AlphaFoldDB" id="A0AAN9N0D2"/>
<proteinExistence type="predicted"/>
<gene>
    <name evidence="1" type="ORF">VNO77_03736</name>
</gene>